<comment type="caution">
    <text evidence="1">The sequence shown here is derived from an EMBL/GenBank/DDBJ whole genome shotgun (WGS) entry which is preliminary data.</text>
</comment>
<dbReference type="Proteomes" id="UP000249828">
    <property type="component" value="Unassembled WGS sequence"/>
</dbReference>
<proteinExistence type="predicted"/>
<keyword evidence="2" id="KW-1185">Reference proteome</keyword>
<evidence type="ECO:0000313" key="1">
    <source>
        <dbReference type="EMBL" id="PZL75007.1"/>
    </source>
</evidence>
<gene>
    <name evidence="1" type="ORF">CI088_06160</name>
</gene>
<protein>
    <submittedName>
        <fullName evidence="1">Uncharacterized protein</fullName>
    </submittedName>
</protein>
<dbReference type="EMBL" id="PIEU01000049">
    <property type="protein sequence ID" value="PZL75007.1"/>
    <property type="molecule type" value="Genomic_DNA"/>
</dbReference>
<reference evidence="1 2" key="1">
    <citation type="submission" date="2017-11" db="EMBL/GenBank/DDBJ databases">
        <title>Draft genome sequence of Enterococcus plantarum TRW2 strain isolated from lettuce.</title>
        <authorList>
            <person name="Kim E.B."/>
            <person name="Marco M.L."/>
            <person name="Williams T.R."/>
            <person name="You I.H."/>
        </authorList>
    </citation>
    <scope>NUCLEOTIDE SEQUENCE [LARGE SCALE GENOMIC DNA]</scope>
    <source>
        <strain evidence="1 2">TRW2</strain>
    </source>
</reference>
<dbReference type="RefSeq" id="WP_111247548.1">
    <property type="nucleotide sequence ID" value="NZ_PIEU01000049.1"/>
</dbReference>
<organism evidence="1 2">
    <name type="scientific">Enterococcus plantarum</name>
    <dbReference type="NCBI Taxonomy" id="1077675"/>
    <lineage>
        <taxon>Bacteria</taxon>
        <taxon>Bacillati</taxon>
        <taxon>Bacillota</taxon>
        <taxon>Bacilli</taxon>
        <taxon>Lactobacillales</taxon>
        <taxon>Enterococcaceae</taxon>
        <taxon>Enterococcus</taxon>
    </lineage>
</organism>
<sequence>MFNSALNIFELDVSNQEKTKWILAKSQVFGGMGSWNDSPGYKAYKLGIKKEYEKVTEELFNQQFILQKKINGEKKISRRRSQLVESI</sequence>
<accession>A0A2W3ZEU5</accession>
<dbReference type="AlphaFoldDB" id="A0A2W3ZEU5"/>
<name>A0A2W3ZEU5_9ENTE</name>
<evidence type="ECO:0000313" key="2">
    <source>
        <dbReference type="Proteomes" id="UP000249828"/>
    </source>
</evidence>